<dbReference type="Pfam" id="PF01764">
    <property type="entry name" value="Lipase_3"/>
    <property type="match status" value="1"/>
</dbReference>
<dbReference type="CDD" id="cd00519">
    <property type="entry name" value="Lipase_3"/>
    <property type="match status" value="1"/>
</dbReference>
<organism evidence="2 3">
    <name type="scientific">Actinocrispum wychmicini</name>
    <dbReference type="NCBI Taxonomy" id="1213861"/>
    <lineage>
        <taxon>Bacteria</taxon>
        <taxon>Bacillati</taxon>
        <taxon>Actinomycetota</taxon>
        <taxon>Actinomycetes</taxon>
        <taxon>Pseudonocardiales</taxon>
        <taxon>Pseudonocardiaceae</taxon>
        <taxon>Actinocrispum</taxon>
    </lineage>
</organism>
<name>A0A4R2JRN8_9PSEU</name>
<evidence type="ECO:0000313" key="3">
    <source>
        <dbReference type="Proteomes" id="UP000295680"/>
    </source>
</evidence>
<dbReference type="PANTHER" id="PTHR45856">
    <property type="entry name" value="ALPHA/BETA-HYDROLASES SUPERFAMILY PROTEIN"/>
    <property type="match status" value="1"/>
</dbReference>
<sequence length="252" mass="27636">MAKAAELAYQNEDAVKAEAGRWGFDRVRHHLTRFTPPFPLADTQAYTAASDNMIIIAFRGTEPAQIRDWLSDVNTPPRPGPAGTGLVHFGFAEALRSVWPQVKDAVSELRDNDQSVWFTGHSLGGALAMLAGAWLSFEDPKLRADGVYTFGQPRTCDRLLASAYNTAFAGRCHRFVNNNDIVPRLPPEPVYHHVDALRFIDAAGRVRESTTLLGGLTERAKGLTADAFAPASAGIRDHFMAAYRTAIEKNLT</sequence>
<dbReference type="GO" id="GO:0006629">
    <property type="term" value="P:lipid metabolic process"/>
    <property type="evidence" value="ECO:0007669"/>
    <property type="project" value="InterPro"/>
</dbReference>
<reference evidence="2 3" key="1">
    <citation type="submission" date="2019-03" db="EMBL/GenBank/DDBJ databases">
        <title>Genomic Encyclopedia of Type Strains, Phase IV (KMG-IV): sequencing the most valuable type-strain genomes for metagenomic binning, comparative biology and taxonomic classification.</title>
        <authorList>
            <person name="Goeker M."/>
        </authorList>
    </citation>
    <scope>NUCLEOTIDE SEQUENCE [LARGE SCALE GENOMIC DNA]</scope>
    <source>
        <strain evidence="2 3">DSM 45934</strain>
    </source>
</reference>
<evidence type="ECO:0000313" key="2">
    <source>
        <dbReference type="EMBL" id="TCO62204.1"/>
    </source>
</evidence>
<comment type="caution">
    <text evidence="2">The sequence shown here is derived from an EMBL/GenBank/DDBJ whole genome shotgun (WGS) entry which is preliminary data.</text>
</comment>
<evidence type="ECO:0000259" key="1">
    <source>
        <dbReference type="Pfam" id="PF01764"/>
    </source>
</evidence>
<dbReference type="Proteomes" id="UP000295680">
    <property type="component" value="Unassembled WGS sequence"/>
</dbReference>
<feature type="domain" description="Fungal lipase-type" evidence="1">
    <location>
        <begin position="55"/>
        <end position="188"/>
    </location>
</feature>
<keyword evidence="3" id="KW-1185">Reference proteome</keyword>
<dbReference type="EMBL" id="SLWS01000002">
    <property type="protein sequence ID" value="TCO62204.1"/>
    <property type="molecule type" value="Genomic_DNA"/>
</dbReference>
<dbReference type="Gene3D" id="3.40.50.1820">
    <property type="entry name" value="alpha/beta hydrolase"/>
    <property type="match status" value="1"/>
</dbReference>
<dbReference type="AlphaFoldDB" id="A0A4R2JRN8"/>
<proteinExistence type="predicted"/>
<protein>
    <submittedName>
        <fullName evidence="2">Lipase (Class 3)</fullName>
    </submittedName>
</protein>
<dbReference type="InterPro" id="IPR029058">
    <property type="entry name" value="AB_hydrolase_fold"/>
</dbReference>
<dbReference type="InterPro" id="IPR051218">
    <property type="entry name" value="Sec_MonoDiacylglyc_Lipase"/>
</dbReference>
<dbReference type="SUPFAM" id="SSF53474">
    <property type="entry name" value="alpha/beta-Hydrolases"/>
    <property type="match status" value="1"/>
</dbReference>
<dbReference type="InterPro" id="IPR002921">
    <property type="entry name" value="Fungal_lipase-type"/>
</dbReference>
<gene>
    <name evidence="2" type="ORF">EV192_102341</name>
</gene>
<accession>A0A4R2JRN8</accession>
<dbReference type="PANTHER" id="PTHR45856:SF24">
    <property type="entry name" value="FUNGAL LIPASE-LIKE DOMAIN-CONTAINING PROTEIN"/>
    <property type="match status" value="1"/>
</dbReference>